<keyword evidence="1" id="KW-0732">Signal</keyword>
<dbReference type="InterPro" id="IPR010262">
    <property type="entry name" value="Arylsulfotransferase_bact"/>
</dbReference>
<name>A0A1G7LDX7_9BACT</name>
<dbReference type="RefSeq" id="WP_092153287.1">
    <property type="nucleotide sequence ID" value="NZ_FNBX01000006.1"/>
</dbReference>
<dbReference type="Gene3D" id="2.130.10.10">
    <property type="entry name" value="YVTN repeat-like/Quinoprotein amine dehydrogenase"/>
    <property type="match status" value="1"/>
</dbReference>
<sequence>MNTTLRSLLAGTVALLALGFAQGASAYEVHDGPTGVIKYTPEKTFKGYTLFAPTVKCTTTYLIDMNGDVVHTWQSKYPPGLYAILLPNGNLLRAAAPKEQPTKIGGAGGIIEELDWNSNVVWSYRMLSENEIQHHCFDRLPNGNTMVLGWERKTPAEFQAKGRKPGTWPEEVKIKGQVVRDFWVDFVREVDPNGKTVWEWHAWDHIGTGPDQLDINYALPTPVGPGYDSFDWSHFNTVQYLPKTDQVLLNSRNFSEVFIVDKKSGKIVKRWGNPSTHGQGARPGWYDDGSQQVFGEHNATMLPNGNVQIFDNGSERPEGNRSRVIEVDLKTGKIVWQYAANGSNSFFSYRQGAAQRLPNGNVLVTSTHQGHLFEVTPAGEVVWEFVNPIMAGKAKPIFSDREDAVPNAHQTFTNMIHRAYRYAPDYPGLKGKDLSRKQPLLPGYPRFFEIWKPAAAR</sequence>
<organism evidence="2 3">
    <name type="scientific">Desulfovibrio legallii</name>
    <dbReference type="NCBI Taxonomy" id="571438"/>
    <lineage>
        <taxon>Bacteria</taxon>
        <taxon>Pseudomonadati</taxon>
        <taxon>Thermodesulfobacteriota</taxon>
        <taxon>Desulfovibrionia</taxon>
        <taxon>Desulfovibrionales</taxon>
        <taxon>Desulfovibrionaceae</taxon>
        <taxon>Desulfovibrio</taxon>
    </lineage>
</organism>
<dbReference type="PANTHER" id="PTHR35340:SF5">
    <property type="entry name" value="ASST-DOMAIN-CONTAINING PROTEIN"/>
    <property type="match status" value="1"/>
</dbReference>
<keyword evidence="3" id="KW-1185">Reference proteome</keyword>
<accession>A0A1G7LDX7</accession>
<proteinExistence type="predicted"/>
<evidence type="ECO:0000256" key="1">
    <source>
        <dbReference type="SAM" id="SignalP"/>
    </source>
</evidence>
<dbReference type="InterPro" id="IPR015943">
    <property type="entry name" value="WD40/YVTN_repeat-like_dom_sf"/>
</dbReference>
<dbReference type="AlphaFoldDB" id="A0A1G7LDX7"/>
<evidence type="ECO:0000313" key="2">
    <source>
        <dbReference type="EMBL" id="SDF47673.1"/>
    </source>
</evidence>
<feature type="signal peptide" evidence="1">
    <location>
        <begin position="1"/>
        <end position="26"/>
    </location>
</feature>
<dbReference type="PANTHER" id="PTHR35340">
    <property type="entry name" value="PQQ ENZYME REPEAT PROTEIN-RELATED"/>
    <property type="match status" value="1"/>
</dbReference>
<gene>
    <name evidence="2" type="ORF">SAMN05192586_10639</name>
</gene>
<reference evidence="3" key="1">
    <citation type="submission" date="2016-10" db="EMBL/GenBank/DDBJ databases">
        <authorList>
            <person name="Varghese N."/>
            <person name="Submissions S."/>
        </authorList>
    </citation>
    <scope>NUCLEOTIDE SEQUENCE [LARGE SCALE GENOMIC DNA]</scope>
    <source>
        <strain evidence="3">KHC7</strain>
    </source>
</reference>
<dbReference type="InterPro" id="IPR053143">
    <property type="entry name" value="Arylsulfate_ST"/>
</dbReference>
<protein>
    <submittedName>
        <fullName evidence="2">Arylsulfotransferase (ASST)</fullName>
    </submittedName>
</protein>
<dbReference type="OrthoDB" id="264813at2"/>
<keyword evidence="2" id="KW-0808">Transferase</keyword>
<feature type="chain" id="PRO_5011449437" evidence="1">
    <location>
        <begin position="27"/>
        <end position="457"/>
    </location>
</feature>
<dbReference type="InterPro" id="IPR011047">
    <property type="entry name" value="Quinoprotein_ADH-like_sf"/>
</dbReference>
<dbReference type="STRING" id="571438.SAMN05192586_10639"/>
<dbReference type="SUPFAM" id="SSF50998">
    <property type="entry name" value="Quinoprotein alcohol dehydrogenase-like"/>
    <property type="match status" value="1"/>
</dbReference>
<evidence type="ECO:0000313" key="3">
    <source>
        <dbReference type="Proteomes" id="UP000199355"/>
    </source>
</evidence>
<dbReference type="GO" id="GO:0004062">
    <property type="term" value="F:aryl sulfotransferase activity"/>
    <property type="evidence" value="ECO:0007669"/>
    <property type="project" value="InterPro"/>
</dbReference>
<dbReference type="EMBL" id="FNBX01000006">
    <property type="protein sequence ID" value="SDF47673.1"/>
    <property type="molecule type" value="Genomic_DNA"/>
</dbReference>
<dbReference type="Proteomes" id="UP000199355">
    <property type="component" value="Unassembled WGS sequence"/>
</dbReference>
<dbReference type="Pfam" id="PF05935">
    <property type="entry name" value="Arylsulfotrans"/>
    <property type="match status" value="1"/>
</dbReference>